<dbReference type="GO" id="GO:0000166">
    <property type="term" value="F:nucleotide binding"/>
    <property type="evidence" value="ECO:0007669"/>
    <property type="project" value="InterPro"/>
</dbReference>
<dbReference type="Pfam" id="PF01408">
    <property type="entry name" value="GFO_IDH_MocA"/>
    <property type="match status" value="1"/>
</dbReference>
<dbReference type="Gene3D" id="3.40.50.720">
    <property type="entry name" value="NAD(P)-binding Rossmann-like Domain"/>
    <property type="match status" value="1"/>
</dbReference>
<dbReference type="RefSeq" id="WP_163818632.1">
    <property type="nucleotide sequence ID" value="NZ_JAAGOB010000005.1"/>
</dbReference>
<reference evidence="2 3" key="1">
    <citation type="submission" date="2020-02" db="EMBL/GenBank/DDBJ databases">
        <authorList>
            <person name="Li X.-J."/>
            <person name="Feng X.-M."/>
        </authorList>
    </citation>
    <scope>NUCLEOTIDE SEQUENCE [LARGE SCALE GENOMIC DNA]</scope>
    <source>
        <strain evidence="2 3">CGMCC 4.7225</strain>
    </source>
</reference>
<dbReference type="InterPro" id="IPR051317">
    <property type="entry name" value="Gfo/Idh/MocA_oxidoreduct"/>
</dbReference>
<dbReference type="Proteomes" id="UP000469185">
    <property type="component" value="Unassembled WGS sequence"/>
</dbReference>
<protein>
    <submittedName>
        <fullName evidence="2">Gfo/Idh/MocA family oxidoreductase</fullName>
    </submittedName>
</protein>
<dbReference type="Gene3D" id="3.30.360.10">
    <property type="entry name" value="Dihydrodipicolinate Reductase, domain 2"/>
    <property type="match status" value="1"/>
</dbReference>
<dbReference type="InterPro" id="IPR036291">
    <property type="entry name" value="NAD(P)-bd_dom_sf"/>
</dbReference>
<gene>
    <name evidence="2" type="ORF">G1H11_11155</name>
</gene>
<feature type="domain" description="Gfo/Idh/MocA-like oxidoreductase N-terminal" evidence="1">
    <location>
        <begin position="6"/>
        <end position="126"/>
    </location>
</feature>
<evidence type="ECO:0000313" key="3">
    <source>
        <dbReference type="Proteomes" id="UP000469185"/>
    </source>
</evidence>
<dbReference type="PANTHER" id="PTHR43708:SF4">
    <property type="entry name" value="OXIDOREDUCTASE YCEM-RELATED"/>
    <property type="match status" value="1"/>
</dbReference>
<name>A0A6N9YLZ5_9ACTN</name>
<sequence length="356" mass="39322">MSPAPLKVGVVGLGEVAQVVHLPILSSRPDLFEIAAVCDVSPNLVSLLGERYGVPGRYIDADSFMAHDLDAVMVLTSDEYHTDLVIAACRAGKHVFVEKPICLNLRDGEAILKERNNAGVQVMVGYMRRYAPAFLQAVDEVRSWDAVNHASLRDIIGQNRLLIDQSSVVARFDVPAEVAADRDRRAREQVAEAIGDVPSDLVRAYRMLCGLAIHDISAMREILGSPVSVRAAAQWSGGGFMSILFDYGTYCASLDVGVDLQKRFDCHIEVGSELKTIKVQYDTPYIRHLPTTLHVAETDAEAHSQMIVRPTFKDAYVFELETFHEVASSGLQPKTDIEDSLRDLELFQHVVAAFQR</sequence>
<comment type="caution">
    <text evidence="2">The sequence shown here is derived from an EMBL/GenBank/DDBJ whole genome shotgun (WGS) entry which is preliminary data.</text>
</comment>
<organism evidence="2 3">
    <name type="scientific">Phytoactinopolyspora alkaliphila</name>
    <dbReference type="NCBI Taxonomy" id="1783498"/>
    <lineage>
        <taxon>Bacteria</taxon>
        <taxon>Bacillati</taxon>
        <taxon>Actinomycetota</taxon>
        <taxon>Actinomycetes</taxon>
        <taxon>Jiangellales</taxon>
        <taxon>Jiangellaceae</taxon>
        <taxon>Phytoactinopolyspora</taxon>
    </lineage>
</organism>
<evidence type="ECO:0000313" key="2">
    <source>
        <dbReference type="EMBL" id="NED95869.1"/>
    </source>
</evidence>
<keyword evidence="3" id="KW-1185">Reference proteome</keyword>
<accession>A0A6N9YLZ5</accession>
<dbReference type="PANTHER" id="PTHR43708">
    <property type="entry name" value="CONSERVED EXPRESSED OXIDOREDUCTASE (EUROFUNG)"/>
    <property type="match status" value="1"/>
</dbReference>
<dbReference type="SUPFAM" id="SSF51735">
    <property type="entry name" value="NAD(P)-binding Rossmann-fold domains"/>
    <property type="match status" value="1"/>
</dbReference>
<evidence type="ECO:0000259" key="1">
    <source>
        <dbReference type="Pfam" id="PF01408"/>
    </source>
</evidence>
<dbReference type="EMBL" id="JAAGOB010000005">
    <property type="protein sequence ID" value="NED95869.1"/>
    <property type="molecule type" value="Genomic_DNA"/>
</dbReference>
<dbReference type="InterPro" id="IPR000683">
    <property type="entry name" value="Gfo/Idh/MocA-like_OxRdtase_N"/>
</dbReference>
<proteinExistence type="predicted"/>
<dbReference type="AlphaFoldDB" id="A0A6N9YLZ5"/>